<dbReference type="InterPro" id="IPR007345">
    <property type="entry name" value="Polysacch_pyruvyl_Trfase"/>
</dbReference>
<sequence length="365" mass="42285">MGKKIGIITLWDSQDNYGQVLQCYALQRYLIKNHQEAYLIKTVSDSLAPQSPFRRLLNLPKKVLTYRFWSLLYFRYKLRVFDKRFGIVNRHFDDFRDKFINSTKAVYDISALRNDPPDADIYITGSDQVWGGPSELYFLNFTPKGKRKYSYAASFGSNPFTKDGCSKMENYLNDFSEVTVREESGVAKCKLLGIDATRIIDPTGLLTASDYMSIAECESSENYILLYLLGNFTDVDIDEVFNFAKAKKMSVKYIASQGRNDKYDKIFPSPTEWIGLIANAKYIITNSYHCCMFSIYFEKKFMALPLTGIFKKMNVRMDTLFGTYHIPRVKSLDELLSSVFDYSSITQCLEEDRHKAMKIIDKWIK</sequence>
<gene>
    <name evidence="2" type="ORF">BN741_01547</name>
</gene>
<dbReference type="Pfam" id="PF04230">
    <property type="entry name" value="PS_pyruv_trans"/>
    <property type="match status" value="1"/>
</dbReference>
<reference evidence="2" key="1">
    <citation type="submission" date="2012-11" db="EMBL/GenBank/DDBJ databases">
        <title>Dependencies among metagenomic species, viruses, plasmids and units of genetic variation.</title>
        <authorList>
            <person name="Nielsen H.B."/>
            <person name="Almeida M."/>
            <person name="Juncker A.S."/>
            <person name="Rasmussen S."/>
            <person name="Li J."/>
            <person name="Sunagawa S."/>
            <person name="Plichta D."/>
            <person name="Gautier L."/>
            <person name="Le Chatelier E."/>
            <person name="Peletier E."/>
            <person name="Bonde I."/>
            <person name="Nielsen T."/>
            <person name="Manichanh C."/>
            <person name="Arumugam M."/>
            <person name="Batto J."/>
            <person name="Santos M.B.Q.D."/>
            <person name="Blom N."/>
            <person name="Borruel N."/>
            <person name="Burgdorf K.S."/>
            <person name="Boumezbeur F."/>
            <person name="Casellas F."/>
            <person name="Dore J."/>
            <person name="Guarner F."/>
            <person name="Hansen T."/>
            <person name="Hildebrand F."/>
            <person name="Kaas R.S."/>
            <person name="Kennedy S."/>
            <person name="Kristiansen K."/>
            <person name="Kultima J.R."/>
            <person name="Leonard P."/>
            <person name="Levenez F."/>
            <person name="Lund O."/>
            <person name="Moumen B."/>
            <person name="Le Paslier D."/>
            <person name="Pons N."/>
            <person name="Pedersen O."/>
            <person name="Prifti E."/>
            <person name="Qin J."/>
            <person name="Raes J."/>
            <person name="Tap J."/>
            <person name="Tims S."/>
            <person name="Ussery D.W."/>
            <person name="Yamada T."/>
            <person name="MetaHit consortium"/>
            <person name="Renault P."/>
            <person name="Sicheritz-Ponten T."/>
            <person name="Bork P."/>
            <person name="Wang J."/>
            <person name="Brunak S."/>
            <person name="Ehrlich S.D."/>
        </authorList>
    </citation>
    <scope>NUCLEOTIDE SEQUENCE [LARGE SCALE GENOMIC DNA]</scope>
</reference>
<evidence type="ECO:0000313" key="2">
    <source>
        <dbReference type="EMBL" id="CDE33297.1"/>
    </source>
</evidence>
<accession>R7H530</accession>
<dbReference type="Proteomes" id="UP000018072">
    <property type="component" value="Unassembled WGS sequence"/>
</dbReference>
<comment type="caution">
    <text evidence="2">The sequence shown here is derived from an EMBL/GenBank/DDBJ whole genome shotgun (WGS) entry which is preliminary data.</text>
</comment>
<name>R7H530_9BACT</name>
<dbReference type="AlphaFoldDB" id="R7H530"/>
<proteinExistence type="predicted"/>
<dbReference type="STRING" id="1263103.BN741_01547"/>
<feature type="domain" description="Polysaccharide pyruvyl transferase" evidence="1">
    <location>
        <begin position="16"/>
        <end position="304"/>
    </location>
</feature>
<dbReference type="RefSeq" id="WP_022430689.1">
    <property type="nucleotide sequence ID" value="NZ_FR899282.1"/>
</dbReference>
<dbReference type="EMBL" id="CBIT010000172">
    <property type="protein sequence ID" value="CDE33297.1"/>
    <property type="molecule type" value="Genomic_DNA"/>
</dbReference>
<evidence type="ECO:0000259" key="1">
    <source>
        <dbReference type="Pfam" id="PF04230"/>
    </source>
</evidence>
<organism evidence="2">
    <name type="scientific">Leyella stercorea CAG:629</name>
    <dbReference type="NCBI Taxonomy" id="1263103"/>
    <lineage>
        <taxon>Bacteria</taxon>
        <taxon>Pseudomonadati</taxon>
        <taxon>Bacteroidota</taxon>
        <taxon>Bacteroidia</taxon>
        <taxon>Bacteroidales</taxon>
        <taxon>Prevotellaceae</taxon>
        <taxon>Leyella</taxon>
    </lineage>
</organism>
<protein>
    <recommendedName>
        <fullName evidence="1">Polysaccharide pyruvyl transferase domain-containing protein</fullName>
    </recommendedName>
</protein>